<dbReference type="InterPro" id="IPR016148">
    <property type="entry name" value="Pili_assmbl_chaperone_C"/>
</dbReference>
<feature type="domain" description="Pili assembly chaperone C-terminal" evidence="11">
    <location>
        <begin position="176"/>
        <end position="240"/>
    </location>
</feature>
<comment type="similarity">
    <text evidence="2 8">Belongs to the periplasmic pilus chaperone family.</text>
</comment>
<sequence>MRHFSRFIALAGLALAGFTTLPADAGIVITGTRAVYPAQSREITVSLTNEDKKVPRLVQAWIDDGNEKTTPDKADVPFNLTPPVFRMEPGKSQSLRIVYTKEPLPADKESLFWLNVLEVPPKPTGDTAERNSLQFAFRTRIKLFFRPANLASTVEDAPKQLTWSLGSQGAKQVLEVRNPTPYYVSFQKVALDAGGKLIDSDETGMVAPGGTHVFPLKDRVGTLDSNAQVRFSIINDAGGFMPKTAPLKP</sequence>
<dbReference type="EMBL" id="JADIKJ010000015">
    <property type="protein sequence ID" value="MFK2901455.1"/>
    <property type="molecule type" value="Genomic_DNA"/>
</dbReference>
<evidence type="ECO:0000256" key="3">
    <source>
        <dbReference type="ARBA" id="ARBA00022558"/>
    </source>
</evidence>
<dbReference type="SUPFAM" id="SSF49354">
    <property type="entry name" value="PapD-like"/>
    <property type="match status" value="1"/>
</dbReference>
<dbReference type="InterPro" id="IPR050643">
    <property type="entry name" value="Periplasmic_pilus_chap"/>
</dbReference>
<name>A0ABW8JK32_9GAMM</name>
<dbReference type="SUPFAM" id="SSF49584">
    <property type="entry name" value="Periplasmic chaperone C-domain"/>
    <property type="match status" value="1"/>
</dbReference>
<dbReference type="PRINTS" id="PR00969">
    <property type="entry name" value="CHAPERONPILI"/>
</dbReference>
<keyword evidence="6 8" id="KW-0143">Chaperone</keyword>
<dbReference type="InterPro" id="IPR018046">
    <property type="entry name" value="Pili_assmbl_chaperone_CS"/>
</dbReference>
<feature type="domain" description="Pili assembly chaperone N-terminal" evidence="10">
    <location>
        <begin position="26"/>
        <end position="150"/>
    </location>
</feature>
<dbReference type="Gene3D" id="2.60.40.10">
    <property type="entry name" value="Immunoglobulins"/>
    <property type="match status" value="2"/>
</dbReference>
<evidence type="ECO:0000256" key="6">
    <source>
        <dbReference type="ARBA" id="ARBA00023186"/>
    </source>
</evidence>
<gene>
    <name evidence="12" type="ORF">ISP15_14020</name>
</gene>
<organism evidence="12 13">
    <name type="scientific">Dyella jejuensis</name>
    <dbReference type="NCBI Taxonomy" id="1432009"/>
    <lineage>
        <taxon>Bacteria</taxon>
        <taxon>Pseudomonadati</taxon>
        <taxon>Pseudomonadota</taxon>
        <taxon>Gammaproteobacteria</taxon>
        <taxon>Lysobacterales</taxon>
        <taxon>Rhodanobacteraceae</taxon>
        <taxon>Dyella</taxon>
    </lineage>
</organism>
<evidence type="ECO:0000313" key="12">
    <source>
        <dbReference type="EMBL" id="MFK2901455.1"/>
    </source>
</evidence>
<keyword evidence="3" id="KW-1029">Fimbrium biogenesis</keyword>
<feature type="signal peptide" evidence="9">
    <location>
        <begin position="1"/>
        <end position="25"/>
    </location>
</feature>
<comment type="subcellular location">
    <subcellularLocation>
        <location evidence="1 8">Periplasm</location>
    </subcellularLocation>
</comment>
<dbReference type="InterPro" id="IPR008962">
    <property type="entry name" value="PapD-like_sf"/>
</dbReference>
<dbReference type="Proteomes" id="UP001620461">
    <property type="component" value="Unassembled WGS sequence"/>
</dbReference>
<comment type="caution">
    <text evidence="12">The sequence shown here is derived from an EMBL/GenBank/DDBJ whole genome shotgun (WGS) entry which is preliminary data.</text>
</comment>
<evidence type="ECO:0000256" key="8">
    <source>
        <dbReference type="RuleBase" id="RU003918"/>
    </source>
</evidence>
<dbReference type="RefSeq" id="WP_404548238.1">
    <property type="nucleotide sequence ID" value="NZ_JADIKJ010000015.1"/>
</dbReference>
<evidence type="ECO:0000256" key="2">
    <source>
        <dbReference type="ARBA" id="ARBA00007399"/>
    </source>
</evidence>
<reference evidence="12 13" key="1">
    <citation type="submission" date="2020-10" db="EMBL/GenBank/DDBJ databases">
        <title>Phylogeny of dyella-like bacteria.</title>
        <authorList>
            <person name="Fu J."/>
        </authorList>
    </citation>
    <scope>NUCLEOTIDE SEQUENCE [LARGE SCALE GENOMIC DNA]</scope>
    <source>
        <strain evidence="12 13">JP1</strain>
    </source>
</reference>
<accession>A0ABW8JK32</accession>
<keyword evidence="5" id="KW-0574">Periplasm</keyword>
<protein>
    <submittedName>
        <fullName evidence="12">Fimbria/pilus periplasmic chaperone</fullName>
    </submittedName>
</protein>
<feature type="chain" id="PRO_5045852863" evidence="9">
    <location>
        <begin position="26"/>
        <end position="249"/>
    </location>
</feature>
<evidence type="ECO:0000256" key="5">
    <source>
        <dbReference type="ARBA" id="ARBA00022764"/>
    </source>
</evidence>
<evidence type="ECO:0000259" key="10">
    <source>
        <dbReference type="Pfam" id="PF00345"/>
    </source>
</evidence>
<dbReference type="Pfam" id="PF02753">
    <property type="entry name" value="PapD_C"/>
    <property type="match status" value="1"/>
</dbReference>
<proteinExistence type="inferred from homology"/>
<keyword evidence="7" id="KW-0393">Immunoglobulin domain</keyword>
<dbReference type="InterPro" id="IPR036316">
    <property type="entry name" value="Pili_assmbl_chap_C_dom_sf"/>
</dbReference>
<dbReference type="PANTHER" id="PTHR30251">
    <property type="entry name" value="PILUS ASSEMBLY CHAPERONE"/>
    <property type="match status" value="1"/>
</dbReference>
<dbReference type="InterPro" id="IPR001829">
    <property type="entry name" value="Pili_assmbl_chaperone_bac"/>
</dbReference>
<dbReference type="InterPro" id="IPR016147">
    <property type="entry name" value="Pili_assmbl_chaperone_N"/>
</dbReference>
<dbReference type="PANTHER" id="PTHR30251:SF2">
    <property type="entry name" value="FIMBRIAL CHAPERONE YADV-RELATED"/>
    <property type="match status" value="1"/>
</dbReference>
<dbReference type="InterPro" id="IPR013783">
    <property type="entry name" value="Ig-like_fold"/>
</dbReference>
<dbReference type="PROSITE" id="PS00635">
    <property type="entry name" value="PILI_CHAPERONE"/>
    <property type="match status" value="1"/>
</dbReference>
<keyword evidence="4 9" id="KW-0732">Signal</keyword>
<evidence type="ECO:0000256" key="1">
    <source>
        <dbReference type="ARBA" id="ARBA00004418"/>
    </source>
</evidence>
<evidence type="ECO:0000256" key="4">
    <source>
        <dbReference type="ARBA" id="ARBA00022729"/>
    </source>
</evidence>
<evidence type="ECO:0000256" key="7">
    <source>
        <dbReference type="ARBA" id="ARBA00023319"/>
    </source>
</evidence>
<evidence type="ECO:0000259" key="11">
    <source>
        <dbReference type="Pfam" id="PF02753"/>
    </source>
</evidence>
<dbReference type="Pfam" id="PF00345">
    <property type="entry name" value="PapD_N"/>
    <property type="match status" value="1"/>
</dbReference>
<keyword evidence="13" id="KW-1185">Reference proteome</keyword>
<evidence type="ECO:0000313" key="13">
    <source>
        <dbReference type="Proteomes" id="UP001620461"/>
    </source>
</evidence>
<evidence type="ECO:0000256" key="9">
    <source>
        <dbReference type="SAM" id="SignalP"/>
    </source>
</evidence>